<evidence type="ECO:0000256" key="5">
    <source>
        <dbReference type="SAM" id="MobiDB-lite"/>
    </source>
</evidence>
<evidence type="ECO:0000259" key="7">
    <source>
        <dbReference type="Pfam" id="PF08281"/>
    </source>
</evidence>
<feature type="domain" description="RNA polymerase sigma-70 region 2" evidence="6">
    <location>
        <begin position="31"/>
        <end position="88"/>
    </location>
</feature>
<feature type="compositionally biased region" description="Polar residues" evidence="5">
    <location>
        <begin position="1"/>
        <end position="11"/>
    </location>
</feature>
<dbReference type="InterPro" id="IPR039425">
    <property type="entry name" value="RNA_pol_sigma-70-like"/>
</dbReference>
<dbReference type="GO" id="GO:0003677">
    <property type="term" value="F:DNA binding"/>
    <property type="evidence" value="ECO:0007669"/>
    <property type="project" value="InterPro"/>
</dbReference>
<dbReference type="InterPro" id="IPR013325">
    <property type="entry name" value="RNA_pol_sigma_r2"/>
</dbReference>
<dbReference type="NCBIfam" id="TIGR02937">
    <property type="entry name" value="sigma70-ECF"/>
    <property type="match status" value="1"/>
</dbReference>
<proteinExistence type="inferred from homology"/>
<gene>
    <name evidence="8" type="ORF">AVDCRST_MAG40-2462</name>
</gene>
<name>A0A6J4LVG3_9BACT</name>
<dbReference type="GO" id="GO:0006352">
    <property type="term" value="P:DNA-templated transcription initiation"/>
    <property type="evidence" value="ECO:0007669"/>
    <property type="project" value="InterPro"/>
</dbReference>
<dbReference type="CDD" id="cd06171">
    <property type="entry name" value="Sigma70_r4"/>
    <property type="match status" value="1"/>
</dbReference>
<feature type="domain" description="RNA polymerase sigma factor 70 region 4 type 2" evidence="7">
    <location>
        <begin position="131"/>
        <end position="181"/>
    </location>
</feature>
<evidence type="ECO:0000256" key="3">
    <source>
        <dbReference type="ARBA" id="ARBA00023082"/>
    </source>
</evidence>
<feature type="region of interest" description="Disordered" evidence="5">
    <location>
        <begin position="94"/>
        <end position="115"/>
    </location>
</feature>
<keyword evidence="2" id="KW-0805">Transcription regulation</keyword>
<dbReference type="SUPFAM" id="SSF88659">
    <property type="entry name" value="Sigma3 and sigma4 domains of RNA polymerase sigma factors"/>
    <property type="match status" value="1"/>
</dbReference>
<feature type="region of interest" description="Disordered" evidence="5">
    <location>
        <begin position="1"/>
        <end position="23"/>
    </location>
</feature>
<dbReference type="PANTHER" id="PTHR43133">
    <property type="entry name" value="RNA POLYMERASE ECF-TYPE SIGMA FACTO"/>
    <property type="match status" value="1"/>
</dbReference>
<evidence type="ECO:0000256" key="4">
    <source>
        <dbReference type="ARBA" id="ARBA00023163"/>
    </source>
</evidence>
<dbReference type="AlphaFoldDB" id="A0A6J4LVG3"/>
<evidence type="ECO:0008006" key="9">
    <source>
        <dbReference type="Google" id="ProtNLM"/>
    </source>
</evidence>
<dbReference type="Gene3D" id="1.10.10.10">
    <property type="entry name" value="Winged helix-like DNA-binding domain superfamily/Winged helix DNA-binding domain"/>
    <property type="match status" value="1"/>
</dbReference>
<comment type="similarity">
    <text evidence="1">Belongs to the sigma-70 factor family. ECF subfamily.</text>
</comment>
<dbReference type="InterPro" id="IPR014284">
    <property type="entry name" value="RNA_pol_sigma-70_dom"/>
</dbReference>
<dbReference type="InterPro" id="IPR036388">
    <property type="entry name" value="WH-like_DNA-bd_sf"/>
</dbReference>
<reference evidence="8" key="1">
    <citation type="submission" date="2020-02" db="EMBL/GenBank/DDBJ databases">
        <authorList>
            <person name="Meier V. D."/>
        </authorList>
    </citation>
    <scope>NUCLEOTIDE SEQUENCE</scope>
    <source>
        <strain evidence="8">AVDCRST_MAG40</strain>
    </source>
</reference>
<dbReference type="GO" id="GO:0016987">
    <property type="term" value="F:sigma factor activity"/>
    <property type="evidence" value="ECO:0007669"/>
    <property type="project" value="UniProtKB-KW"/>
</dbReference>
<sequence length="207" mass="23379">MTDASSTSTHQPHPAPAQDADFEQEALPWVDDVYRFARSLTRNEPDAEDVVQDTYLRAYKSWHTFQPGSDARRWLFAIARNVFLRSRERVRPEVDPNEGDIEKVDSSTRLSGAGRDTTEALLSRIDLGPALNEAMEQLAEPFRSAVVLVDIEDQSYDAAAQVLGVPVGTVRSRLFRGRRLLQEKLMDYAQDAGYKNAVRQPEPVHHD</sequence>
<dbReference type="Pfam" id="PF08281">
    <property type="entry name" value="Sigma70_r4_2"/>
    <property type="match status" value="1"/>
</dbReference>
<evidence type="ECO:0000256" key="1">
    <source>
        <dbReference type="ARBA" id="ARBA00010641"/>
    </source>
</evidence>
<evidence type="ECO:0000259" key="6">
    <source>
        <dbReference type="Pfam" id="PF04542"/>
    </source>
</evidence>
<keyword evidence="4" id="KW-0804">Transcription</keyword>
<dbReference type="InterPro" id="IPR013249">
    <property type="entry name" value="RNA_pol_sigma70_r4_t2"/>
</dbReference>
<dbReference type="InterPro" id="IPR007627">
    <property type="entry name" value="RNA_pol_sigma70_r2"/>
</dbReference>
<feature type="compositionally biased region" description="Basic and acidic residues" evidence="5">
    <location>
        <begin position="94"/>
        <end position="106"/>
    </location>
</feature>
<organism evidence="8">
    <name type="scientific">uncultured Gemmatimonadaceae bacterium</name>
    <dbReference type="NCBI Taxonomy" id="246130"/>
    <lineage>
        <taxon>Bacteria</taxon>
        <taxon>Pseudomonadati</taxon>
        <taxon>Gemmatimonadota</taxon>
        <taxon>Gemmatimonadia</taxon>
        <taxon>Gemmatimonadales</taxon>
        <taxon>Gemmatimonadaceae</taxon>
        <taxon>environmental samples</taxon>
    </lineage>
</organism>
<protein>
    <recommendedName>
        <fullName evidence="9">RNA polymerase sigma factor</fullName>
    </recommendedName>
</protein>
<evidence type="ECO:0000256" key="2">
    <source>
        <dbReference type="ARBA" id="ARBA00023015"/>
    </source>
</evidence>
<dbReference type="Pfam" id="PF04542">
    <property type="entry name" value="Sigma70_r2"/>
    <property type="match status" value="1"/>
</dbReference>
<dbReference type="PANTHER" id="PTHR43133:SF25">
    <property type="entry name" value="RNA POLYMERASE SIGMA FACTOR RFAY-RELATED"/>
    <property type="match status" value="1"/>
</dbReference>
<dbReference type="Gene3D" id="1.10.1740.10">
    <property type="match status" value="1"/>
</dbReference>
<dbReference type="SUPFAM" id="SSF88946">
    <property type="entry name" value="Sigma2 domain of RNA polymerase sigma factors"/>
    <property type="match status" value="1"/>
</dbReference>
<evidence type="ECO:0000313" key="8">
    <source>
        <dbReference type="EMBL" id="CAA9342408.1"/>
    </source>
</evidence>
<dbReference type="InterPro" id="IPR013324">
    <property type="entry name" value="RNA_pol_sigma_r3/r4-like"/>
</dbReference>
<accession>A0A6J4LVG3</accession>
<keyword evidence="3" id="KW-0731">Sigma factor</keyword>
<dbReference type="EMBL" id="CADCTX010000705">
    <property type="protein sequence ID" value="CAA9342408.1"/>
    <property type="molecule type" value="Genomic_DNA"/>
</dbReference>